<protein>
    <recommendedName>
        <fullName evidence="4">WXG100 family type VII secretion target</fullName>
    </recommendedName>
</protein>
<organism evidence="2 3">
    <name type="scientific">Catenulispora pinistramenti</name>
    <dbReference type="NCBI Taxonomy" id="2705254"/>
    <lineage>
        <taxon>Bacteria</taxon>
        <taxon>Bacillati</taxon>
        <taxon>Actinomycetota</taxon>
        <taxon>Actinomycetes</taxon>
        <taxon>Catenulisporales</taxon>
        <taxon>Catenulisporaceae</taxon>
        <taxon>Catenulispora</taxon>
    </lineage>
</organism>
<proteinExistence type="predicted"/>
<keyword evidence="3" id="KW-1185">Reference proteome</keyword>
<name>A0ABS5KIA7_9ACTN</name>
<dbReference type="RefSeq" id="WP_212007388.1">
    <property type="nucleotide sequence ID" value="NZ_JAAFYZ010000005.1"/>
</dbReference>
<comment type="caution">
    <text evidence="2">The sequence shown here is derived from an EMBL/GenBank/DDBJ whole genome shotgun (WGS) entry which is preliminary data.</text>
</comment>
<evidence type="ECO:0008006" key="4">
    <source>
        <dbReference type="Google" id="ProtNLM"/>
    </source>
</evidence>
<reference evidence="2 3" key="1">
    <citation type="submission" date="2020-02" db="EMBL/GenBank/DDBJ databases">
        <title>Acidophilic actinobacteria isolated from forest soil.</title>
        <authorList>
            <person name="Golinska P."/>
        </authorList>
    </citation>
    <scope>NUCLEOTIDE SEQUENCE [LARGE SCALE GENOMIC DNA]</scope>
    <source>
        <strain evidence="2 3">NL8</strain>
    </source>
</reference>
<dbReference type="EMBL" id="JAAFYZ010000005">
    <property type="protein sequence ID" value="MBS2545730.1"/>
    <property type="molecule type" value="Genomic_DNA"/>
</dbReference>
<evidence type="ECO:0000313" key="2">
    <source>
        <dbReference type="EMBL" id="MBS2545730.1"/>
    </source>
</evidence>
<sequence length="114" mass="12487">MADELSVDTDMINQAMPPIQYVMDQMRSLASGLVDQLKEYNGCWGDDKTGNTFATKYLPLTQQMEDGITSTGDAIKSMHDGVRTTVLGFTQTEDATGDIARNLRQPQDPATPAK</sequence>
<evidence type="ECO:0000313" key="3">
    <source>
        <dbReference type="Proteomes" id="UP000730482"/>
    </source>
</evidence>
<evidence type="ECO:0000256" key="1">
    <source>
        <dbReference type="SAM" id="MobiDB-lite"/>
    </source>
</evidence>
<dbReference type="Gene3D" id="1.10.287.1060">
    <property type="entry name" value="ESAT-6-like"/>
    <property type="match status" value="1"/>
</dbReference>
<feature type="region of interest" description="Disordered" evidence="1">
    <location>
        <begin position="95"/>
        <end position="114"/>
    </location>
</feature>
<accession>A0ABS5KIA7</accession>
<dbReference type="Proteomes" id="UP000730482">
    <property type="component" value="Unassembled WGS sequence"/>
</dbReference>
<gene>
    <name evidence="2" type="ORF">KGQ19_02490</name>
</gene>